<dbReference type="GO" id="GO:0071555">
    <property type="term" value="P:cell wall organization"/>
    <property type="evidence" value="ECO:0007669"/>
    <property type="project" value="TreeGrafter"/>
</dbReference>
<dbReference type="GO" id="GO:0005886">
    <property type="term" value="C:plasma membrane"/>
    <property type="evidence" value="ECO:0007669"/>
    <property type="project" value="TreeGrafter"/>
</dbReference>
<evidence type="ECO:0000256" key="5">
    <source>
        <dbReference type="ARBA" id="ARBA00022801"/>
    </source>
</evidence>
<evidence type="ECO:0000256" key="3">
    <source>
        <dbReference type="ARBA" id="ARBA00012865"/>
    </source>
</evidence>
<dbReference type="InterPro" id="IPR001460">
    <property type="entry name" value="PCN-bd_Tpept"/>
</dbReference>
<dbReference type="InterPro" id="IPR050515">
    <property type="entry name" value="Beta-lactam/transpept"/>
</dbReference>
<dbReference type="AlphaFoldDB" id="A0A2W1JTE0"/>
<dbReference type="Gene3D" id="3.40.710.10">
    <property type="entry name" value="DD-peptidase/beta-lactamase superfamily"/>
    <property type="match status" value="1"/>
</dbReference>
<protein>
    <recommendedName>
        <fullName evidence="3 8">Beta-lactamase</fullName>
        <ecNumber evidence="3 8">3.5.2.6</ecNumber>
    </recommendedName>
</protein>
<keyword evidence="6 8" id="KW-0046">Antibiotic resistance</keyword>
<proteinExistence type="inferred from homology"/>
<dbReference type="PANTHER" id="PTHR30627">
    <property type="entry name" value="PEPTIDOGLYCAN D,D-TRANSPEPTIDASE"/>
    <property type="match status" value="1"/>
</dbReference>
<evidence type="ECO:0000313" key="11">
    <source>
        <dbReference type="EMBL" id="PZD71917.1"/>
    </source>
</evidence>
<keyword evidence="9" id="KW-1133">Transmembrane helix</keyword>
<dbReference type="NCBIfam" id="NF012161">
    <property type="entry name" value="bla_class_D_main"/>
    <property type="match status" value="1"/>
</dbReference>
<dbReference type="EMBL" id="PQWO01000013">
    <property type="protein sequence ID" value="PZD71917.1"/>
    <property type="molecule type" value="Genomic_DNA"/>
</dbReference>
<keyword evidence="9" id="KW-0812">Transmembrane</keyword>
<name>A0A2W1JTE0_9CYAN</name>
<feature type="active site" description="Acyl-ester intermediate" evidence="7">
    <location>
        <position position="92"/>
    </location>
</feature>
<feature type="domain" description="Penicillin-binding protein transpeptidase" evidence="10">
    <location>
        <begin position="86"/>
        <end position="280"/>
    </location>
</feature>
<evidence type="ECO:0000256" key="6">
    <source>
        <dbReference type="ARBA" id="ARBA00023251"/>
    </source>
</evidence>
<dbReference type="GO" id="GO:0008800">
    <property type="term" value="F:beta-lactamase activity"/>
    <property type="evidence" value="ECO:0007669"/>
    <property type="project" value="UniProtKB-UniRule"/>
</dbReference>
<comment type="caution">
    <text evidence="11">The sequence shown here is derived from an EMBL/GenBank/DDBJ whole genome shotgun (WGS) entry which is preliminary data.</text>
</comment>
<keyword evidence="4" id="KW-0732">Signal</keyword>
<dbReference type="EC" id="3.5.2.6" evidence="3 8"/>
<dbReference type="GO" id="GO:0008658">
    <property type="term" value="F:penicillin binding"/>
    <property type="evidence" value="ECO:0007669"/>
    <property type="project" value="InterPro"/>
</dbReference>
<comment type="catalytic activity">
    <reaction evidence="1 8">
        <text>a beta-lactam + H2O = a substituted beta-amino acid</text>
        <dbReference type="Rhea" id="RHEA:20401"/>
        <dbReference type="ChEBI" id="CHEBI:15377"/>
        <dbReference type="ChEBI" id="CHEBI:35627"/>
        <dbReference type="ChEBI" id="CHEBI:140347"/>
        <dbReference type="EC" id="3.5.2.6"/>
    </reaction>
</comment>
<reference evidence="11 12" key="1">
    <citation type="journal article" date="2018" name="Sci. Rep.">
        <title>A novel species of the marine cyanobacterium Acaryochloris with a unique pigment content and lifestyle.</title>
        <authorList>
            <person name="Partensky F."/>
            <person name="Six C."/>
            <person name="Ratin M."/>
            <person name="Garczarek L."/>
            <person name="Vaulot D."/>
            <person name="Probert I."/>
            <person name="Calteau A."/>
            <person name="Gourvil P."/>
            <person name="Marie D."/>
            <person name="Grebert T."/>
            <person name="Bouchier C."/>
            <person name="Le Panse S."/>
            <person name="Gachenot M."/>
            <person name="Rodriguez F."/>
            <person name="Garrido J.L."/>
        </authorList>
    </citation>
    <scope>NUCLEOTIDE SEQUENCE [LARGE SCALE GENOMIC DNA]</scope>
    <source>
        <strain evidence="11 12">RCC1774</strain>
    </source>
</reference>
<gene>
    <name evidence="11" type="primary">bla_1</name>
    <name evidence="11" type="ORF">C1752_04412</name>
</gene>
<evidence type="ECO:0000259" key="10">
    <source>
        <dbReference type="Pfam" id="PF00905"/>
    </source>
</evidence>
<evidence type="ECO:0000256" key="7">
    <source>
        <dbReference type="PIRSR" id="PIRSR602137-50"/>
    </source>
</evidence>
<evidence type="ECO:0000256" key="8">
    <source>
        <dbReference type="RuleBase" id="RU361140"/>
    </source>
</evidence>
<dbReference type="SUPFAM" id="SSF56601">
    <property type="entry name" value="beta-lactamase/transpeptidase-like"/>
    <property type="match status" value="1"/>
</dbReference>
<evidence type="ECO:0000313" key="12">
    <source>
        <dbReference type="Proteomes" id="UP000248857"/>
    </source>
</evidence>
<organism evidence="11 12">
    <name type="scientific">Acaryochloris thomasi RCC1774</name>
    <dbReference type="NCBI Taxonomy" id="1764569"/>
    <lineage>
        <taxon>Bacteria</taxon>
        <taxon>Bacillati</taxon>
        <taxon>Cyanobacteriota</taxon>
        <taxon>Cyanophyceae</taxon>
        <taxon>Acaryochloridales</taxon>
        <taxon>Acaryochloridaceae</taxon>
        <taxon>Acaryochloris</taxon>
        <taxon>Acaryochloris thomasi</taxon>
    </lineage>
</organism>
<keyword evidence="5 8" id="KW-0378">Hydrolase</keyword>
<keyword evidence="12" id="KW-1185">Reference proteome</keyword>
<accession>A0A2W1JTE0</accession>
<dbReference type="InterPro" id="IPR012338">
    <property type="entry name" value="Beta-lactam/transpept-like"/>
</dbReference>
<dbReference type="PROSITE" id="PS00337">
    <property type="entry name" value="BETA_LACTAMASE_D"/>
    <property type="match status" value="1"/>
</dbReference>
<dbReference type="Proteomes" id="UP000248857">
    <property type="component" value="Unassembled WGS sequence"/>
</dbReference>
<evidence type="ECO:0000256" key="2">
    <source>
        <dbReference type="ARBA" id="ARBA00007898"/>
    </source>
</evidence>
<sequence>MERRQDKMKNIFYGLNCVIASICITLSPFLDSSILASAAPLVTQQNKFTQPDFAQHFRDLGVKGSILIYDLERDRTYQHNPERNVTPFLPASTFKVLNSLIALETGVIDNELSILTWDGVERSIPAWNRDLNMQTAIQVSAVWFYQVLARRIGYERMQQWIAKVGYGNQAIGEADDIDTFWLTGDLRITPHQQIQFLRRLHKNELPFSDDAIATVKNIMIVERTPDYTMRAKTGWASESQIGWYVGYVEQDDNTYFFATNINIRDEADLSTRAAVTRQSLKSLKVL</sequence>
<feature type="modified residue" description="N6-carboxylysine" evidence="7">
    <location>
        <position position="95"/>
    </location>
</feature>
<evidence type="ECO:0000256" key="9">
    <source>
        <dbReference type="SAM" id="Phobius"/>
    </source>
</evidence>
<feature type="transmembrane region" description="Helical" evidence="9">
    <location>
        <begin position="12"/>
        <end position="30"/>
    </location>
</feature>
<comment type="similarity">
    <text evidence="2 8">Belongs to the class-D beta-lactamase family.</text>
</comment>
<evidence type="ECO:0000256" key="1">
    <source>
        <dbReference type="ARBA" id="ARBA00001526"/>
    </source>
</evidence>
<dbReference type="PANTHER" id="PTHR30627:SF6">
    <property type="entry name" value="BETA-LACTAMASE YBXI-RELATED"/>
    <property type="match status" value="1"/>
</dbReference>
<dbReference type="GO" id="GO:0046677">
    <property type="term" value="P:response to antibiotic"/>
    <property type="evidence" value="ECO:0007669"/>
    <property type="project" value="UniProtKB-UniRule"/>
</dbReference>
<dbReference type="GO" id="GO:0017001">
    <property type="term" value="P:antibiotic catabolic process"/>
    <property type="evidence" value="ECO:0007669"/>
    <property type="project" value="InterPro"/>
</dbReference>
<keyword evidence="9" id="KW-0472">Membrane</keyword>
<dbReference type="Pfam" id="PF00905">
    <property type="entry name" value="Transpeptidase"/>
    <property type="match status" value="1"/>
</dbReference>
<dbReference type="InterPro" id="IPR002137">
    <property type="entry name" value="Beta-lactam_class-D_AS"/>
</dbReference>
<evidence type="ECO:0000256" key="4">
    <source>
        <dbReference type="ARBA" id="ARBA00022729"/>
    </source>
</evidence>